<dbReference type="PANTHER" id="PTHR43214">
    <property type="entry name" value="TWO-COMPONENT RESPONSE REGULATOR"/>
    <property type="match status" value="1"/>
</dbReference>
<reference evidence="6 7" key="1">
    <citation type="submission" date="2023-05" db="EMBL/GenBank/DDBJ databases">
        <title>Actinoplanes sp. NEAU-A12 genome sequencing.</title>
        <authorList>
            <person name="Wang Z.-S."/>
        </authorList>
    </citation>
    <scope>NUCLEOTIDE SEQUENCE [LARGE SCALE GENOMIC DNA]</scope>
    <source>
        <strain evidence="6 7">NEAU-A12</strain>
    </source>
</reference>
<dbReference type="RefSeq" id="WP_282759343.1">
    <property type="nucleotide sequence ID" value="NZ_JASCTH010000006.1"/>
</dbReference>
<dbReference type="PROSITE" id="PS50110">
    <property type="entry name" value="RESPONSE_REGULATORY"/>
    <property type="match status" value="1"/>
</dbReference>
<feature type="domain" description="Response regulatory" evidence="5">
    <location>
        <begin position="8"/>
        <end position="124"/>
    </location>
</feature>
<dbReference type="Pfam" id="PF00072">
    <property type="entry name" value="Response_reg"/>
    <property type="match status" value="1"/>
</dbReference>
<name>A0ABT6WHR1_9ACTN</name>
<dbReference type="InterPro" id="IPR001789">
    <property type="entry name" value="Sig_transdc_resp-reg_receiver"/>
</dbReference>
<evidence type="ECO:0000256" key="1">
    <source>
        <dbReference type="ARBA" id="ARBA00022553"/>
    </source>
</evidence>
<dbReference type="SUPFAM" id="SSF52172">
    <property type="entry name" value="CheY-like"/>
    <property type="match status" value="1"/>
</dbReference>
<evidence type="ECO:0000313" key="6">
    <source>
        <dbReference type="EMBL" id="MDI6099269.1"/>
    </source>
</evidence>
<dbReference type="InterPro" id="IPR058245">
    <property type="entry name" value="NreC/VraR/RcsB-like_REC"/>
</dbReference>
<dbReference type="CDD" id="cd17535">
    <property type="entry name" value="REC_NarL-like"/>
    <property type="match status" value="1"/>
</dbReference>
<evidence type="ECO:0000256" key="3">
    <source>
        <dbReference type="PROSITE-ProRule" id="PRU00169"/>
    </source>
</evidence>
<evidence type="ECO:0000259" key="5">
    <source>
        <dbReference type="PROSITE" id="PS50110"/>
    </source>
</evidence>
<dbReference type="SUPFAM" id="SSF46894">
    <property type="entry name" value="C-terminal effector domain of the bipartite response regulators"/>
    <property type="match status" value="1"/>
</dbReference>
<keyword evidence="1 3" id="KW-0597">Phosphoprotein</keyword>
<feature type="modified residue" description="4-aspartylphosphate" evidence="3">
    <location>
        <position position="59"/>
    </location>
</feature>
<dbReference type="SMART" id="SM00421">
    <property type="entry name" value="HTH_LUXR"/>
    <property type="match status" value="1"/>
</dbReference>
<evidence type="ECO:0000256" key="2">
    <source>
        <dbReference type="ARBA" id="ARBA00023125"/>
    </source>
</evidence>
<dbReference type="CDD" id="cd06170">
    <property type="entry name" value="LuxR_C_like"/>
    <property type="match status" value="1"/>
</dbReference>
<comment type="caution">
    <text evidence="6">The sequence shown here is derived from an EMBL/GenBank/DDBJ whole genome shotgun (WGS) entry which is preliminary data.</text>
</comment>
<dbReference type="Pfam" id="PF00196">
    <property type="entry name" value="GerE"/>
    <property type="match status" value="1"/>
</dbReference>
<dbReference type="InterPro" id="IPR016032">
    <property type="entry name" value="Sig_transdc_resp-reg_C-effctor"/>
</dbReference>
<dbReference type="Gene3D" id="3.40.50.2300">
    <property type="match status" value="1"/>
</dbReference>
<dbReference type="PRINTS" id="PR00038">
    <property type="entry name" value="HTHLUXR"/>
</dbReference>
<dbReference type="PROSITE" id="PS50043">
    <property type="entry name" value="HTH_LUXR_2"/>
    <property type="match status" value="1"/>
</dbReference>
<feature type="domain" description="HTH luxR-type" evidence="4">
    <location>
        <begin position="143"/>
        <end position="208"/>
    </location>
</feature>
<dbReference type="Proteomes" id="UP001241758">
    <property type="component" value="Unassembled WGS sequence"/>
</dbReference>
<dbReference type="InterPro" id="IPR000792">
    <property type="entry name" value="Tscrpt_reg_LuxR_C"/>
</dbReference>
<accession>A0ABT6WHR1</accession>
<protein>
    <submittedName>
        <fullName evidence="6">Response regulator transcription factor</fullName>
    </submittedName>
</protein>
<dbReference type="SMART" id="SM00448">
    <property type="entry name" value="REC"/>
    <property type="match status" value="1"/>
</dbReference>
<dbReference type="EMBL" id="JASCTH010000006">
    <property type="protein sequence ID" value="MDI6099269.1"/>
    <property type="molecule type" value="Genomic_DNA"/>
</dbReference>
<organism evidence="6 7">
    <name type="scientific">Actinoplanes sandaracinus</name>
    <dbReference type="NCBI Taxonomy" id="3045177"/>
    <lineage>
        <taxon>Bacteria</taxon>
        <taxon>Bacillati</taxon>
        <taxon>Actinomycetota</taxon>
        <taxon>Actinomycetes</taxon>
        <taxon>Micromonosporales</taxon>
        <taxon>Micromonosporaceae</taxon>
        <taxon>Actinoplanes</taxon>
    </lineage>
</organism>
<keyword evidence="2" id="KW-0238">DNA-binding</keyword>
<dbReference type="InterPro" id="IPR011006">
    <property type="entry name" value="CheY-like_superfamily"/>
</dbReference>
<gene>
    <name evidence="6" type="ORF">QLQ12_11750</name>
</gene>
<keyword evidence="7" id="KW-1185">Reference proteome</keyword>
<proteinExistence type="predicted"/>
<dbReference type="InterPro" id="IPR039420">
    <property type="entry name" value="WalR-like"/>
</dbReference>
<evidence type="ECO:0000259" key="4">
    <source>
        <dbReference type="PROSITE" id="PS50043"/>
    </source>
</evidence>
<evidence type="ECO:0000313" key="7">
    <source>
        <dbReference type="Proteomes" id="UP001241758"/>
    </source>
</evidence>
<sequence>MTDGSPTRILLVDDHDLFREGLRELLSIEDDLDVFAGANNGAAAVTLASAQRPDMVILDVNIPGDNAATTVRHILEVSPDTRVVILSLFDDPAVVRELLAAGAHAYLLKSVTREDLVSTLRSVAGDSGRMMLSISRRSFEQISRSNLRVLSDREVEIVALVAKALSNSQIARRLTITEGTVKRHLRNIFAKLGAVSRIDAVNKAIAANELSSRSD</sequence>